<protein>
    <submittedName>
        <fullName evidence="1">DUF4279 domain-containing protein</fullName>
    </submittedName>
</protein>
<accession>A0A9D0ZB05</accession>
<dbReference type="AlphaFoldDB" id="A0A9D0ZB05"/>
<sequence length="151" mass="17170">MTRRQNPLSKPQSQLVLLIAGEALDFDAISEALGLASTDTRRKGEVINRLPLIQAESDEWYHEVELTESNDVDTAMNDLLETLAQHKDKLAAIKERYTIILRMHVKSDYARIFYRLMPDTLARLAKTGVPLEVSVLSWGRMPFQTGDEEAR</sequence>
<proteinExistence type="predicted"/>
<gene>
    <name evidence="1" type="ORF">IAB73_09845</name>
</gene>
<dbReference type="EMBL" id="DVFJ01000036">
    <property type="protein sequence ID" value="HIQ72491.1"/>
    <property type="molecule type" value="Genomic_DNA"/>
</dbReference>
<evidence type="ECO:0000313" key="1">
    <source>
        <dbReference type="EMBL" id="HIQ72491.1"/>
    </source>
</evidence>
<comment type="caution">
    <text evidence="1">The sequence shown here is derived from an EMBL/GenBank/DDBJ whole genome shotgun (WGS) entry which is preliminary data.</text>
</comment>
<dbReference type="InterPro" id="IPR025459">
    <property type="entry name" value="DUF4279"/>
</dbReference>
<dbReference type="Pfam" id="PF14106">
    <property type="entry name" value="DUF4279"/>
    <property type="match status" value="1"/>
</dbReference>
<organism evidence="1 2">
    <name type="scientific">Candidatus Onthenecus intestinigallinarum</name>
    <dbReference type="NCBI Taxonomy" id="2840875"/>
    <lineage>
        <taxon>Bacteria</taxon>
        <taxon>Bacillati</taxon>
        <taxon>Bacillota</taxon>
        <taxon>Clostridia</taxon>
        <taxon>Eubacteriales</taxon>
        <taxon>Candidatus Onthenecus</taxon>
    </lineage>
</organism>
<reference evidence="1" key="1">
    <citation type="submission" date="2020-10" db="EMBL/GenBank/DDBJ databases">
        <authorList>
            <person name="Gilroy R."/>
        </authorList>
    </citation>
    <scope>NUCLEOTIDE SEQUENCE</scope>
    <source>
        <strain evidence="1">ChiSxjej2B14-6234</strain>
    </source>
</reference>
<evidence type="ECO:0000313" key="2">
    <source>
        <dbReference type="Proteomes" id="UP000886887"/>
    </source>
</evidence>
<reference evidence="1" key="2">
    <citation type="journal article" date="2021" name="PeerJ">
        <title>Extensive microbial diversity within the chicken gut microbiome revealed by metagenomics and culture.</title>
        <authorList>
            <person name="Gilroy R."/>
            <person name="Ravi A."/>
            <person name="Getino M."/>
            <person name="Pursley I."/>
            <person name="Horton D.L."/>
            <person name="Alikhan N.F."/>
            <person name="Baker D."/>
            <person name="Gharbi K."/>
            <person name="Hall N."/>
            <person name="Watson M."/>
            <person name="Adriaenssens E.M."/>
            <person name="Foster-Nyarko E."/>
            <person name="Jarju S."/>
            <person name="Secka A."/>
            <person name="Antonio M."/>
            <person name="Oren A."/>
            <person name="Chaudhuri R.R."/>
            <person name="La Ragione R."/>
            <person name="Hildebrand F."/>
            <person name="Pallen M.J."/>
        </authorList>
    </citation>
    <scope>NUCLEOTIDE SEQUENCE</scope>
    <source>
        <strain evidence="1">ChiSxjej2B14-6234</strain>
    </source>
</reference>
<name>A0A9D0ZB05_9FIRM</name>
<dbReference type="Proteomes" id="UP000886887">
    <property type="component" value="Unassembled WGS sequence"/>
</dbReference>